<feature type="transmembrane region" description="Helical" evidence="1">
    <location>
        <begin position="182"/>
        <end position="201"/>
    </location>
</feature>
<dbReference type="PANTHER" id="PTHR30590">
    <property type="entry name" value="INNER MEMBRANE PROTEIN"/>
    <property type="match status" value="1"/>
</dbReference>
<protein>
    <submittedName>
        <fullName evidence="4">Heparan-alpha-glucosaminide N-acetyltransferase domain-containing protein</fullName>
    </submittedName>
</protein>
<dbReference type="InterPro" id="IPR012429">
    <property type="entry name" value="HGSNAT_cat"/>
</dbReference>
<dbReference type="InterPro" id="IPR007349">
    <property type="entry name" value="DUF418"/>
</dbReference>
<reference evidence="4 5" key="1">
    <citation type="submission" date="2022-05" db="EMBL/GenBank/DDBJ databases">
        <title>Genome Sequencing of Bee-Associated Microbes.</title>
        <authorList>
            <person name="Dunlap C."/>
        </authorList>
    </citation>
    <scope>NUCLEOTIDE SEQUENCE [LARGE SCALE GENOMIC DNA]</scope>
    <source>
        <strain evidence="4 5">NRRL NRS-1438</strain>
    </source>
</reference>
<name>A0ABT4E0H6_9BACL</name>
<feature type="transmembrane region" description="Helical" evidence="1">
    <location>
        <begin position="16"/>
        <end position="34"/>
    </location>
</feature>
<dbReference type="Pfam" id="PF04235">
    <property type="entry name" value="DUF418"/>
    <property type="match status" value="1"/>
</dbReference>
<feature type="transmembrane region" description="Helical" evidence="1">
    <location>
        <begin position="87"/>
        <end position="106"/>
    </location>
</feature>
<keyword evidence="5" id="KW-1185">Reference proteome</keyword>
<accession>A0ABT4E0H6</accession>
<feature type="transmembrane region" description="Helical" evidence="1">
    <location>
        <begin position="132"/>
        <end position="153"/>
    </location>
</feature>
<evidence type="ECO:0000259" key="2">
    <source>
        <dbReference type="Pfam" id="PF04235"/>
    </source>
</evidence>
<dbReference type="Proteomes" id="UP001207626">
    <property type="component" value="Unassembled WGS sequence"/>
</dbReference>
<dbReference type="Pfam" id="PF07786">
    <property type="entry name" value="HGSNAT_cat"/>
    <property type="match status" value="1"/>
</dbReference>
<evidence type="ECO:0000259" key="3">
    <source>
        <dbReference type="Pfam" id="PF07786"/>
    </source>
</evidence>
<organism evidence="4 5">
    <name type="scientific">Paenibacillus apiarius</name>
    <dbReference type="NCBI Taxonomy" id="46240"/>
    <lineage>
        <taxon>Bacteria</taxon>
        <taxon>Bacillati</taxon>
        <taxon>Bacillota</taxon>
        <taxon>Bacilli</taxon>
        <taxon>Bacillales</taxon>
        <taxon>Paenibacillaceae</taxon>
        <taxon>Paenibacillus</taxon>
    </lineage>
</organism>
<dbReference type="RefSeq" id="WP_268601746.1">
    <property type="nucleotide sequence ID" value="NZ_JAMDLV010000083.1"/>
</dbReference>
<dbReference type="EMBL" id="JAMDLW010000059">
    <property type="protein sequence ID" value="MCY9523118.1"/>
    <property type="molecule type" value="Genomic_DNA"/>
</dbReference>
<dbReference type="PANTHER" id="PTHR30590:SF3">
    <property type="entry name" value="HYPOTHETICAL MEMBRANE SPANNING PROTEIN"/>
    <property type="match status" value="1"/>
</dbReference>
<keyword evidence="1" id="KW-1133">Transmembrane helix</keyword>
<feature type="transmembrane region" description="Helical" evidence="1">
    <location>
        <begin position="112"/>
        <end position="127"/>
    </location>
</feature>
<evidence type="ECO:0000313" key="4">
    <source>
        <dbReference type="EMBL" id="MCY9523118.1"/>
    </source>
</evidence>
<evidence type="ECO:0000313" key="5">
    <source>
        <dbReference type="Proteomes" id="UP001207626"/>
    </source>
</evidence>
<keyword evidence="1" id="KW-0812">Transmembrane</keyword>
<feature type="transmembrane region" description="Helical" evidence="1">
    <location>
        <begin position="40"/>
        <end position="66"/>
    </location>
</feature>
<feature type="domain" description="Heparan-alpha-glucosaminide N-acetyltransferase catalytic" evidence="3">
    <location>
        <begin position="7"/>
        <end position="206"/>
    </location>
</feature>
<comment type="caution">
    <text evidence="4">The sequence shown here is derived from an EMBL/GenBank/DDBJ whole genome shotgun (WGS) entry which is preliminary data.</text>
</comment>
<feature type="transmembrane region" description="Helical" evidence="1">
    <location>
        <begin position="257"/>
        <end position="278"/>
    </location>
</feature>
<sequence length="362" mass="41052">MNAPSSRMIGFDMARAFAMLGMMIVNFKTVMNAGENGPDWLIAFASMFEGRASAVFVVLAGVGISLMTRKARTSKDAVLIQDYKRTIRRRSLFLFTAGMLLCFAGWSGDILHYYGLYMLIASFLLMFSNRKLLVGFMVFLFTAQLLQIALNYWQGWNPLLPFMDYLDFWTIEGFLRNLLYNGYHPLFPWFCFFLLGMWLGRQNMMDRAYRNKMLGYSLAAAVVLEIVAFFLIKGSSLAVGLDAAQFLFSTKTYPPNLFYILSSSSTAVAVIVICIYFAEKFAAHWFTVTMVRTGQLTLTHYVSHVFIGIGLLAVLGKLENQTLMSSLFYSCAFFSASSLLSYLWRSKYTRGPLEGLMRLISD</sequence>
<keyword evidence="1" id="KW-0472">Membrane</keyword>
<proteinExistence type="predicted"/>
<feature type="transmembrane region" description="Helical" evidence="1">
    <location>
        <begin position="213"/>
        <end position="232"/>
    </location>
</feature>
<dbReference type="InterPro" id="IPR052529">
    <property type="entry name" value="Bact_Transport_Assoc"/>
</dbReference>
<feature type="transmembrane region" description="Helical" evidence="1">
    <location>
        <begin position="298"/>
        <end position="315"/>
    </location>
</feature>
<feature type="transmembrane region" description="Helical" evidence="1">
    <location>
        <begin position="327"/>
        <end position="344"/>
    </location>
</feature>
<evidence type="ECO:0000256" key="1">
    <source>
        <dbReference type="SAM" id="Phobius"/>
    </source>
</evidence>
<feature type="domain" description="DUF418" evidence="2">
    <location>
        <begin position="255"/>
        <end position="359"/>
    </location>
</feature>
<gene>
    <name evidence="4" type="ORF">M5X09_26305</name>
</gene>